<keyword evidence="4" id="KW-1185">Reference proteome</keyword>
<evidence type="ECO:0000256" key="2">
    <source>
        <dbReference type="SAM" id="Phobius"/>
    </source>
</evidence>
<evidence type="ECO:0000313" key="4">
    <source>
        <dbReference type="Proteomes" id="UP001206128"/>
    </source>
</evidence>
<evidence type="ECO:0000256" key="1">
    <source>
        <dbReference type="SAM" id="MobiDB-lite"/>
    </source>
</evidence>
<dbReference type="InterPro" id="IPR019099">
    <property type="entry name" value="Uncharacterised_PGPGW_TM"/>
</dbReference>
<keyword evidence="2" id="KW-0472">Membrane</keyword>
<organism evidence="3 4">
    <name type="scientific">Goodfellowiella coeruleoviolacea</name>
    <dbReference type="NCBI Taxonomy" id="334858"/>
    <lineage>
        <taxon>Bacteria</taxon>
        <taxon>Bacillati</taxon>
        <taxon>Actinomycetota</taxon>
        <taxon>Actinomycetes</taxon>
        <taxon>Pseudonocardiales</taxon>
        <taxon>Pseudonocardiaceae</taxon>
        <taxon>Goodfellowiella</taxon>
    </lineage>
</organism>
<dbReference type="Proteomes" id="UP001206128">
    <property type="component" value="Unassembled WGS sequence"/>
</dbReference>
<keyword evidence="2" id="KW-0812">Transmembrane</keyword>
<gene>
    <name evidence="3" type="ORF">LX83_003438</name>
</gene>
<feature type="transmembrane region" description="Helical" evidence="2">
    <location>
        <begin position="113"/>
        <end position="142"/>
    </location>
</feature>
<name>A0AAE3GEA3_9PSEU</name>
<dbReference type="NCBIfam" id="TIGR02611">
    <property type="entry name" value="TIGR02611 family protein"/>
    <property type="match status" value="1"/>
</dbReference>
<evidence type="ECO:0000313" key="3">
    <source>
        <dbReference type="EMBL" id="MCP2166570.1"/>
    </source>
</evidence>
<keyword evidence="2" id="KW-1133">Transmembrane helix</keyword>
<dbReference type="Pfam" id="PF09656">
    <property type="entry name" value="PGPGW"/>
    <property type="match status" value="1"/>
</dbReference>
<proteinExistence type="predicted"/>
<feature type="transmembrane region" description="Helical" evidence="2">
    <location>
        <begin position="43"/>
        <end position="64"/>
    </location>
</feature>
<dbReference type="InterPro" id="IPR013434">
    <property type="entry name" value="CHP02611"/>
</dbReference>
<dbReference type="AlphaFoldDB" id="A0AAE3GEA3"/>
<feature type="region of interest" description="Disordered" evidence="1">
    <location>
        <begin position="1"/>
        <end position="29"/>
    </location>
</feature>
<comment type="caution">
    <text evidence="3">The sequence shown here is derived from an EMBL/GenBank/DDBJ whole genome shotgun (WGS) entry which is preliminary data.</text>
</comment>
<accession>A0AAE3GEA3</accession>
<dbReference type="RefSeq" id="WP_253772563.1">
    <property type="nucleotide sequence ID" value="NZ_JAMTCK010000007.1"/>
</dbReference>
<dbReference type="EMBL" id="JAMTCK010000007">
    <property type="protein sequence ID" value="MCP2166570.1"/>
    <property type="molecule type" value="Genomic_DNA"/>
</dbReference>
<sequence length="158" mass="17233">MTKRETTHRAGTSTADGQARDTTESEAPGATRWAWRRNPTLNLTYRIGVGIAGTLVLLLGVVLIPYPGPGWLVVFAGLAILATEFAWAGRVLRTAKRYYDGWADWLRRQHLAVRLLVLALTGLVVLATLWALNVFGLVAGWFGLDLPWLGSPFFASGG</sequence>
<reference evidence="3" key="1">
    <citation type="submission" date="2022-06" db="EMBL/GenBank/DDBJ databases">
        <title>Genomic Encyclopedia of Archaeal and Bacterial Type Strains, Phase II (KMG-II): from individual species to whole genera.</title>
        <authorList>
            <person name="Goeker M."/>
        </authorList>
    </citation>
    <scope>NUCLEOTIDE SEQUENCE</scope>
    <source>
        <strain evidence="3">DSM 43935</strain>
    </source>
</reference>
<protein>
    <submittedName>
        <fullName evidence="3">TIGR02611 family protein</fullName>
    </submittedName>
</protein>
<feature type="transmembrane region" description="Helical" evidence="2">
    <location>
        <begin position="70"/>
        <end position="92"/>
    </location>
</feature>